<comment type="caution">
    <text evidence="1">The sequence shown here is derived from an EMBL/GenBank/DDBJ whole genome shotgun (WGS) entry which is preliminary data.</text>
</comment>
<dbReference type="RefSeq" id="WP_132457808.1">
    <property type="nucleotide sequence ID" value="NZ_JAWIZJ010000011.1"/>
</dbReference>
<sequence length="180" mass="20186">MRIESYVEDMQIVGNVLAGVSSSASQFSNTQPSKRDVLACKNMPVGKIKSTPVSLTPFLMNAAVERIKHLTAKHVRLVHQISNYSAEQVRDFFGENSYQDVKNLDLSIRGLEGYIATLVRITSDTSANRALKHLDNVITEYRLAVSDLLMILDQSFIESIVVPSQTEFVDESLFENFSFH</sequence>
<keyword evidence="2" id="KW-1185">Reference proteome</keyword>
<dbReference type="EMBL" id="SMBY01000011">
    <property type="protein sequence ID" value="TCV04139.1"/>
    <property type="molecule type" value="Genomic_DNA"/>
</dbReference>
<reference evidence="1 2" key="1">
    <citation type="submission" date="2019-03" db="EMBL/GenBank/DDBJ databases">
        <title>Genomic Encyclopedia of Type Strains, Phase IV (KMG-IV): sequencing the most valuable type-strain genomes for metagenomic binning, comparative biology and taxonomic classification.</title>
        <authorList>
            <person name="Goeker M."/>
        </authorList>
    </citation>
    <scope>NUCLEOTIDE SEQUENCE [LARGE SCALE GENOMIC DNA]</scope>
    <source>
        <strain evidence="1 2">DSM 16730</strain>
    </source>
</reference>
<name>A0A4R3VK07_9GAMM</name>
<proteinExistence type="predicted"/>
<evidence type="ECO:0000313" key="2">
    <source>
        <dbReference type="Proteomes" id="UP000295433"/>
    </source>
</evidence>
<dbReference type="AlphaFoldDB" id="A0A4R3VK07"/>
<gene>
    <name evidence="1" type="ORF">EDC54_1117</name>
</gene>
<organism evidence="1 2">
    <name type="scientific">Samsonia erythrinae</name>
    <dbReference type="NCBI Taxonomy" id="160434"/>
    <lineage>
        <taxon>Bacteria</taxon>
        <taxon>Pseudomonadati</taxon>
        <taxon>Pseudomonadota</taxon>
        <taxon>Gammaproteobacteria</taxon>
        <taxon>Enterobacterales</taxon>
        <taxon>Pectobacteriaceae</taxon>
        <taxon>Samsonia</taxon>
    </lineage>
</organism>
<protein>
    <submittedName>
        <fullName evidence="1">Uncharacterized protein</fullName>
    </submittedName>
</protein>
<evidence type="ECO:0000313" key="1">
    <source>
        <dbReference type="EMBL" id="TCV04139.1"/>
    </source>
</evidence>
<accession>A0A4R3VK07</accession>
<dbReference type="Proteomes" id="UP000295433">
    <property type="component" value="Unassembled WGS sequence"/>
</dbReference>
<dbReference type="OrthoDB" id="9908105at2"/>